<evidence type="ECO:0000256" key="12">
    <source>
        <dbReference type="ARBA" id="ARBA00023273"/>
    </source>
</evidence>
<proteinExistence type="inferred from homology"/>
<dbReference type="OMA" id="FANEHRV"/>
<reference evidence="16" key="1">
    <citation type="submission" date="2025-08" db="UniProtKB">
        <authorList>
            <consortium name="Ensembl"/>
        </authorList>
    </citation>
    <scope>IDENTIFICATION</scope>
</reference>
<keyword evidence="10" id="KW-0539">Nucleus</keyword>
<evidence type="ECO:0000256" key="4">
    <source>
        <dbReference type="ARBA" id="ARBA00014813"/>
    </source>
</evidence>
<organism evidence="16 17">
    <name type="scientific">Mola mola</name>
    <name type="common">Ocean sunfish</name>
    <name type="synonym">Tetraodon mola</name>
    <dbReference type="NCBI Taxonomy" id="94237"/>
    <lineage>
        <taxon>Eukaryota</taxon>
        <taxon>Metazoa</taxon>
        <taxon>Chordata</taxon>
        <taxon>Craniata</taxon>
        <taxon>Vertebrata</taxon>
        <taxon>Euteleostomi</taxon>
        <taxon>Actinopterygii</taxon>
        <taxon>Neopterygii</taxon>
        <taxon>Teleostei</taxon>
        <taxon>Neoteleostei</taxon>
        <taxon>Acanthomorphata</taxon>
        <taxon>Eupercaria</taxon>
        <taxon>Tetraodontiformes</taxon>
        <taxon>Molidae</taxon>
        <taxon>Mola</taxon>
    </lineage>
</organism>
<dbReference type="GO" id="GO:0005634">
    <property type="term" value="C:nucleus"/>
    <property type="evidence" value="ECO:0007669"/>
    <property type="project" value="UniProtKB-SubCell"/>
</dbReference>
<evidence type="ECO:0000313" key="16">
    <source>
        <dbReference type="Ensembl" id="ENSMMOP00000007425.1"/>
    </source>
</evidence>
<dbReference type="Ensembl" id="ENSMMOT00000007566.1">
    <property type="protein sequence ID" value="ENSMMOP00000007425.1"/>
    <property type="gene ID" value="ENSMMOG00000005785.1"/>
</dbReference>
<evidence type="ECO:0000256" key="1">
    <source>
        <dbReference type="ARBA" id="ARBA00004123"/>
    </source>
</evidence>
<reference evidence="16" key="2">
    <citation type="submission" date="2025-09" db="UniProtKB">
        <authorList>
            <consortium name="Ensembl"/>
        </authorList>
    </citation>
    <scope>IDENTIFICATION</scope>
</reference>
<evidence type="ECO:0000256" key="8">
    <source>
        <dbReference type="ARBA" id="ARBA00023069"/>
    </source>
</evidence>
<dbReference type="GO" id="GO:0051321">
    <property type="term" value="P:meiotic cell cycle"/>
    <property type="evidence" value="ECO:0007669"/>
    <property type="project" value="UniProtKB-KW"/>
</dbReference>
<evidence type="ECO:0000256" key="11">
    <source>
        <dbReference type="ARBA" id="ARBA00023254"/>
    </source>
</evidence>
<feature type="coiled-coil region" evidence="14">
    <location>
        <begin position="63"/>
        <end position="122"/>
    </location>
</feature>
<accession>A0A3Q4AS88</accession>
<dbReference type="InterPro" id="IPR026504">
    <property type="entry name" value="MNS1"/>
</dbReference>
<keyword evidence="11" id="KW-0469">Meiosis</keyword>
<keyword evidence="8" id="KW-0969">Cilium</keyword>
<keyword evidence="9" id="KW-0206">Cytoskeleton</keyword>
<feature type="coiled-coil region" evidence="14">
    <location>
        <begin position="263"/>
        <end position="365"/>
    </location>
</feature>
<evidence type="ECO:0000256" key="13">
    <source>
        <dbReference type="ARBA" id="ARBA00046114"/>
    </source>
</evidence>
<feature type="coiled-coil region" evidence="14">
    <location>
        <begin position="198"/>
        <end position="225"/>
    </location>
</feature>
<evidence type="ECO:0000256" key="7">
    <source>
        <dbReference type="ARBA" id="ARBA00023054"/>
    </source>
</evidence>
<sequence>MLHSVHVFSIFSVFPTSFSQEQTNNKMYKEQMRLMFRRQSLEEHKKQEAVRLDRERGLHEGLRQEEDLERKRYLRQVKEELKEKQMENDLFKAEEDRQNCEKQLEEEERKAKEVACINLERRRDEQMRQYIKENSLEIRELVSKLNCAYLNKGRAAQIAAQEAKRLNTKREEEDLACKMDSERQRLAMEMQRLKQQRCEEQAQYLRDLQQQLVDNEQKKQEAYQEFLKEKLLVDEIVKKIYEQDQTEKQLKLEKVKATREYIKEFKKQRAERIRKEHETMEAENRRILEFLSHKEHKEENRMAKIKERETAKDLLLKTLSEKIEGERQQREEFDRVCVELYVEEKEEANRQREIEEMEKKVQQRLMMQQSYHEDLAFKQMRRQAEKEEEEAFRKKIMAKMAEDDRLEQMNAQKRRMKQLEHKREVERLMEDRRRQREEKLIEEEKEGLLKQIVKEERLKILKRHATKLLGYFPKGLLCEDDLEDFDEDFRKNFKPVQADISFEDGLEENEMS</sequence>
<evidence type="ECO:0000256" key="14">
    <source>
        <dbReference type="SAM" id="Coils"/>
    </source>
</evidence>
<keyword evidence="12" id="KW-0966">Cell projection</keyword>
<dbReference type="GO" id="GO:0031514">
    <property type="term" value="C:motile cilium"/>
    <property type="evidence" value="ECO:0007669"/>
    <property type="project" value="TreeGrafter"/>
</dbReference>
<protein>
    <recommendedName>
        <fullName evidence="4">Meiosis-specific nuclear structural protein 1</fullName>
    </recommendedName>
</protein>
<evidence type="ECO:0000256" key="10">
    <source>
        <dbReference type="ARBA" id="ARBA00023242"/>
    </source>
</evidence>
<keyword evidence="7 14" id="KW-0175">Coiled coil</keyword>
<evidence type="ECO:0000313" key="17">
    <source>
        <dbReference type="Proteomes" id="UP000261620"/>
    </source>
</evidence>
<dbReference type="Pfam" id="PF13868">
    <property type="entry name" value="TPH"/>
    <property type="match status" value="1"/>
</dbReference>
<comment type="function">
    <text evidence="13">Microtubule inner protein (MIP) part of the dynein-decorated doublet microtubules (DMTs) in cilia axoneme, which is required for motile cilia beating. May play a role in the control of meiotic division and germ cell differentiation through regulation of pairing and recombination during meiosis. Required for sperm flagella assembly. May play a role in the assembly and function of the outer dynein arm-docking complex (ODA-DC). ODA-DC mediates outer dynein arms (ODA) binding onto the axonemal doublet microtubules.</text>
</comment>
<keyword evidence="17" id="KW-1185">Reference proteome</keyword>
<evidence type="ECO:0000256" key="2">
    <source>
        <dbReference type="ARBA" id="ARBA00004611"/>
    </source>
</evidence>
<evidence type="ECO:0000256" key="9">
    <source>
        <dbReference type="ARBA" id="ARBA00023212"/>
    </source>
</evidence>
<evidence type="ECO:0000256" key="6">
    <source>
        <dbReference type="ARBA" id="ARBA00022846"/>
    </source>
</evidence>
<dbReference type="AlphaFoldDB" id="A0A3Q4AS88"/>
<dbReference type="PANTHER" id="PTHR19265">
    <property type="entry name" value="MEIOSIS-SPECIFIC NUCLEAR STRUCTURAL PROTEIN 1"/>
    <property type="match status" value="1"/>
</dbReference>
<evidence type="ECO:0000256" key="5">
    <source>
        <dbReference type="ARBA" id="ARBA00022490"/>
    </source>
</evidence>
<keyword evidence="6" id="KW-0282">Flagellum</keyword>
<evidence type="ECO:0000259" key="15">
    <source>
        <dbReference type="Pfam" id="PF13868"/>
    </source>
</evidence>
<dbReference type="InterPro" id="IPR043597">
    <property type="entry name" value="TPH_dom"/>
</dbReference>
<dbReference type="STRING" id="94237.ENSMMOP00000007425"/>
<feature type="coiled-coil region" evidence="14">
    <location>
        <begin position="409"/>
        <end position="445"/>
    </location>
</feature>
<dbReference type="GO" id="GO:0044782">
    <property type="term" value="P:cilium organization"/>
    <property type="evidence" value="ECO:0007669"/>
    <property type="project" value="TreeGrafter"/>
</dbReference>
<dbReference type="Proteomes" id="UP000261620">
    <property type="component" value="Unplaced"/>
</dbReference>
<dbReference type="PANTHER" id="PTHR19265:SF0">
    <property type="entry name" value="MEIOSIS-SPECIFIC NUCLEAR STRUCTURAL PROTEIN 1"/>
    <property type="match status" value="1"/>
</dbReference>
<name>A0A3Q4AS88_MOLML</name>
<comment type="similarity">
    <text evidence="3">Belongs to the MNS1 family.</text>
</comment>
<keyword evidence="5" id="KW-0963">Cytoplasm</keyword>
<comment type="subcellular location">
    <subcellularLocation>
        <location evidence="2">Cytoplasm</location>
        <location evidence="2">Cytoskeleton</location>
        <location evidence="2">Flagellum axoneme</location>
    </subcellularLocation>
    <subcellularLocation>
        <location evidence="1">Nucleus</location>
    </subcellularLocation>
</comment>
<feature type="domain" description="Trichohyalin-plectin-homology" evidence="15">
    <location>
        <begin position="131"/>
        <end position="474"/>
    </location>
</feature>
<evidence type="ECO:0000256" key="3">
    <source>
        <dbReference type="ARBA" id="ARBA00009158"/>
    </source>
</evidence>